<reference evidence="2 3" key="1">
    <citation type="journal article" date="2023" name="Plants (Basel)">
        <title>Bridging the Gap: Combining Genomics and Transcriptomics Approaches to Understand Stylosanthes scabra, an Orphan Legume from the Brazilian Caatinga.</title>
        <authorList>
            <person name="Ferreira-Neto J.R.C."/>
            <person name="da Silva M.D."/>
            <person name="Binneck E."/>
            <person name="de Melo N.F."/>
            <person name="da Silva R.H."/>
            <person name="de Melo A.L.T.M."/>
            <person name="Pandolfi V."/>
            <person name="Bustamante F.O."/>
            <person name="Brasileiro-Vidal A.C."/>
            <person name="Benko-Iseppon A.M."/>
        </authorList>
    </citation>
    <scope>NUCLEOTIDE SEQUENCE [LARGE SCALE GENOMIC DNA]</scope>
    <source>
        <tissue evidence="2">Leaves</tissue>
    </source>
</reference>
<evidence type="ECO:0000313" key="2">
    <source>
        <dbReference type="EMBL" id="MED6186006.1"/>
    </source>
</evidence>
<sequence>MRRFLTIISCLKRYPRQHFFHIFASEEIFDQGPKCRGRAKEKLKRTREARRMNKKPKKSPTQSRTHARSLKMARPCPPFLNMEVSVGGTPAPPDFVTPKTRTSRARTATAELA</sequence>
<evidence type="ECO:0000313" key="3">
    <source>
        <dbReference type="Proteomes" id="UP001341840"/>
    </source>
</evidence>
<comment type="caution">
    <text evidence="2">The sequence shown here is derived from an EMBL/GenBank/DDBJ whole genome shotgun (WGS) entry which is preliminary data.</text>
</comment>
<dbReference type="EMBL" id="JASCZI010181826">
    <property type="protein sequence ID" value="MED6186006.1"/>
    <property type="molecule type" value="Genomic_DNA"/>
</dbReference>
<dbReference type="Proteomes" id="UP001341840">
    <property type="component" value="Unassembled WGS sequence"/>
</dbReference>
<organism evidence="2 3">
    <name type="scientific">Stylosanthes scabra</name>
    <dbReference type="NCBI Taxonomy" id="79078"/>
    <lineage>
        <taxon>Eukaryota</taxon>
        <taxon>Viridiplantae</taxon>
        <taxon>Streptophyta</taxon>
        <taxon>Embryophyta</taxon>
        <taxon>Tracheophyta</taxon>
        <taxon>Spermatophyta</taxon>
        <taxon>Magnoliopsida</taxon>
        <taxon>eudicotyledons</taxon>
        <taxon>Gunneridae</taxon>
        <taxon>Pentapetalae</taxon>
        <taxon>rosids</taxon>
        <taxon>fabids</taxon>
        <taxon>Fabales</taxon>
        <taxon>Fabaceae</taxon>
        <taxon>Papilionoideae</taxon>
        <taxon>50 kb inversion clade</taxon>
        <taxon>dalbergioids sensu lato</taxon>
        <taxon>Dalbergieae</taxon>
        <taxon>Pterocarpus clade</taxon>
        <taxon>Stylosanthes</taxon>
    </lineage>
</organism>
<gene>
    <name evidence="2" type="ORF">PIB30_062597</name>
</gene>
<proteinExistence type="predicted"/>
<feature type="compositionally biased region" description="Basic residues" evidence="1">
    <location>
        <begin position="35"/>
        <end position="58"/>
    </location>
</feature>
<protein>
    <submittedName>
        <fullName evidence="2">Uncharacterized protein</fullName>
    </submittedName>
</protein>
<evidence type="ECO:0000256" key="1">
    <source>
        <dbReference type="SAM" id="MobiDB-lite"/>
    </source>
</evidence>
<feature type="region of interest" description="Disordered" evidence="1">
    <location>
        <begin position="35"/>
        <end position="113"/>
    </location>
</feature>
<name>A0ABU6WKS6_9FABA</name>
<keyword evidence="3" id="KW-1185">Reference proteome</keyword>
<accession>A0ABU6WKS6</accession>